<protein>
    <recommendedName>
        <fullName evidence="2">SnoaL-like domain-containing protein</fullName>
    </recommendedName>
</protein>
<dbReference type="PATRIC" id="fig|305.106.peg.1374"/>
<sequence>MNDFVRLLEGYLHAKDDHLPHLIDGVFAPDARLTFALATQNIAFPSRADGAAAIARTLVTDFGAQYHRCRTYCIIRRGDLPEAPRAGNGPVSLAPMPWLVIMQARAGGALRVGHGRYRWTFDRAGDDWRVSDLHIDIARMDVVDDARADAWRAAIQQALPYPWVDAPVLRAAVARLVAGDAGLDWLAAFGEPAGA</sequence>
<proteinExistence type="predicted"/>
<evidence type="ECO:0008006" key="2">
    <source>
        <dbReference type="Google" id="ProtNLM"/>
    </source>
</evidence>
<name>A0A0S4TVZ4_RALSL</name>
<evidence type="ECO:0000313" key="1">
    <source>
        <dbReference type="EMBL" id="CUV14174.1"/>
    </source>
</evidence>
<reference evidence="1" key="1">
    <citation type="submission" date="2015-10" db="EMBL/GenBank/DDBJ databases">
        <authorList>
            <person name="Gilbert D.G."/>
        </authorList>
    </citation>
    <scope>NUCLEOTIDE SEQUENCE</scope>
    <source>
        <strain evidence="1">Phyl III-seqv23</strain>
    </source>
</reference>
<dbReference type="SUPFAM" id="SSF54427">
    <property type="entry name" value="NTF2-like"/>
    <property type="match status" value="1"/>
</dbReference>
<gene>
    <name evidence="1" type="ORF">RUN39_v1_730004</name>
</gene>
<dbReference type="EMBL" id="LN899819">
    <property type="protein sequence ID" value="CUV14174.1"/>
    <property type="molecule type" value="Genomic_DNA"/>
</dbReference>
<accession>A0A0S4TVZ4</accession>
<dbReference type="AlphaFoldDB" id="A0A0S4TVZ4"/>
<dbReference type="InterPro" id="IPR032710">
    <property type="entry name" value="NTF2-like_dom_sf"/>
</dbReference>
<dbReference type="Gene3D" id="3.10.450.50">
    <property type="match status" value="1"/>
</dbReference>
<organism evidence="1">
    <name type="scientific">Ralstonia solanacearum</name>
    <name type="common">Pseudomonas solanacearum</name>
    <dbReference type="NCBI Taxonomy" id="305"/>
    <lineage>
        <taxon>Bacteria</taxon>
        <taxon>Pseudomonadati</taxon>
        <taxon>Pseudomonadota</taxon>
        <taxon>Betaproteobacteria</taxon>
        <taxon>Burkholderiales</taxon>
        <taxon>Burkholderiaceae</taxon>
        <taxon>Ralstonia</taxon>
        <taxon>Ralstonia solanacearum species complex</taxon>
    </lineage>
</organism>